<dbReference type="SMART" id="SM00061">
    <property type="entry name" value="MATH"/>
    <property type="match status" value="1"/>
</dbReference>
<gene>
    <name evidence="5" type="ORF">Ocin01_11283</name>
</gene>
<dbReference type="GO" id="GO:0016787">
    <property type="term" value="F:hydrolase activity"/>
    <property type="evidence" value="ECO:0007669"/>
    <property type="project" value="UniProtKB-KW"/>
</dbReference>
<organism evidence="5 6">
    <name type="scientific">Orchesella cincta</name>
    <name type="common">Springtail</name>
    <name type="synonym">Podura cincta</name>
    <dbReference type="NCBI Taxonomy" id="48709"/>
    <lineage>
        <taxon>Eukaryota</taxon>
        <taxon>Metazoa</taxon>
        <taxon>Ecdysozoa</taxon>
        <taxon>Arthropoda</taxon>
        <taxon>Hexapoda</taxon>
        <taxon>Collembola</taxon>
        <taxon>Entomobryomorpha</taxon>
        <taxon>Entomobryoidea</taxon>
        <taxon>Orchesellidae</taxon>
        <taxon>Orchesellinae</taxon>
        <taxon>Orchesella</taxon>
    </lineage>
</organism>
<dbReference type="STRING" id="48709.A0A1D2MQK6"/>
<evidence type="ECO:0000256" key="3">
    <source>
        <dbReference type="ARBA" id="ARBA00022833"/>
    </source>
</evidence>
<dbReference type="PANTHER" id="PTHR45877:SF2">
    <property type="entry name" value="E3 UBIQUITIN-PROTEIN LIGASE SINA-RELATED"/>
    <property type="match status" value="1"/>
</dbReference>
<proteinExistence type="predicted"/>
<dbReference type="GO" id="GO:0008270">
    <property type="term" value="F:zinc ion binding"/>
    <property type="evidence" value="ECO:0007669"/>
    <property type="project" value="UniProtKB-KW"/>
</dbReference>
<dbReference type="InterPro" id="IPR002083">
    <property type="entry name" value="MATH/TRAF_dom"/>
</dbReference>
<reference evidence="5 6" key="1">
    <citation type="journal article" date="2016" name="Genome Biol. Evol.">
        <title>Gene Family Evolution Reflects Adaptation to Soil Environmental Stressors in the Genome of the Collembolan Orchesella cincta.</title>
        <authorList>
            <person name="Faddeeva-Vakhrusheva A."/>
            <person name="Derks M.F."/>
            <person name="Anvar S.Y."/>
            <person name="Agamennone V."/>
            <person name="Suring W."/>
            <person name="Smit S."/>
            <person name="van Straalen N.M."/>
            <person name="Roelofs D."/>
        </authorList>
    </citation>
    <scope>NUCLEOTIDE SEQUENCE [LARGE SCALE GENOMIC DNA]</scope>
    <source>
        <tissue evidence="5">Mixed pool</tissue>
    </source>
</reference>
<dbReference type="Proteomes" id="UP000094527">
    <property type="component" value="Unassembled WGS sequence"/>
</dbReference>
<dbReference type="InterPro" id="IPR013083">
    <property type="entry name" value="Znf_RING/FYVE/PHD"/>
</dbReference>
<accession>A0A1D2MQK6</accession>
<dbReference type="InterPro" id="IPR049548">
    <property type="entry name" value="Sina-like_RING"/>
</dbReference>
<dbReference type="AlphaFoldDB" id="A0A1D2MQK6"/>
<keyword evidence="3" id="KW-0862">Zinc</keyword>
<dbReference type="GO" id="GO:0061630">
    <property type="term" value="F:ubiquitin protein ligase activity"/>
    <property type="evidence" value="ECO:0007669"/>
    <property type="project" value="TreeGrafter"/>
</dbReference>
<evidence type="ECO:0000313" key="5">
    <source>
        <dbReference type="EMBL" id="ODM95399.1"/>
    </source>
</evidence>
<evidence type="ECO:0000313" key="6">
    <source>
        <dbReference type="Proteomes" id="UP000094527"/>
    </source>
</evidence>
<keyword evidence="1" id="KW-0479">Metal-binding</keyword>
<keyword evidence="5" id="KW-0378">Hydrolase</keyword>
<dbReference type="SUPFAM" id="SSF49599">
    <property type="entry name" value="TRAF domain-like"/>
    <property type="match status" value="1"/>
</dbReference>
<keyword evidence="2" id="KW-0863">Zinc-finger</keyword>
<dbReference type="GO" id="GO:0005737">
    <property type="term" value="C:cytoplasm"/>
    <property type="evidence" value="ECO:0007669"/>
    <property type="project" value="TreeGrafter"/>
</dbReference>
<name>A0A1D2MQK6_ORCCI</name>
<keyword evidence="6" id="KW-1185">Reference proteome</keyword>
<dbReference type="GO" id="GO:0031624">
    <property type="term" value="F:ubiquitin conjugating enzyme binding"/>
    <property type="evidence" value="ECO:0007669"/>
    <property type="project" value="TreeGrafter"/>
</dbReference>
<dbReference type="PANTHER" id="PTHR45877">
    <property type="entry name" value="E3 UBIQUITIN-PROTEIN LIGASE SIAH2"/>
    <property type="match status" value="1"/>
</dbReference>
<comment type="caution">
    <text evidence="5">The sequence shown here is derived from an EMBL/GenBank/DDBJ whole genome shotgun (WGS) entry which is preliminary data.</text>
</comment>
<dbReference type="Pfam" id="PF22486">
    <property type="entry name" value="MATH_2"/>
    <property type="match status" value="1"/>
</dbReference>
<dbReference type="Pfam" id="PF21362">
    <property type="entry name" value="Sina_RING"/>
    <property type="match status" value="1"/>
</dbReference>
<dbReference type="EMBL" id="LJIJ01000678">
    <property type="protein sequence ID" value="ODM95399.1"/>
    <property type="molecule type" value="Genomic_DNA"/>
</dbReference>
<evidence type="ECO:0000256" key="1">
    <source>
        <dbReference type="ARBA" id="ARBA00022723"/>
    </source>
</evidence>
<dbReference type="PROSITE" id="PS50144">
    <property type="entry name" value="MATH"/>
    <property type="match status" value="1"/>
</dbReference>
<dbReference type="InterPro" id="IPR004162">
    <property type="entry name" value="SINA-like_animal"/>
</dbReference>
<sequence length="277" mass="31526">MLGIRNACGSIERERNYSVGTIRMKVKNISRLEGQVVSDTLYLRNLPWRVWVMPNSEAGDDQNESLAVFIHCGGDERSPKWECEAVAIVRVLSQKIGVEKLFCGENWHMFHPKQQDVCGAYVRWTQSLANRIGDYVKNDFIEIEVFISTEAPSGLIRDTANDIQALDHLDSDVATPEVGLDIPIEFTQCPICYELPRKEVYQCMNGHIICHLCKPNVNACPQCTVKFEVATDISRNRALETVLDNVAMECCFKEKGCSIKVLRKRLCNHERICPFRN</sequence>
<dbReference type="Gene3D" id="3.30.40.10">
    <property type="entry name" value="Zinc/RING finger domain, C3HC4 (zinc finger)"/>
    <property type="match status" value="1"/>
</dbReference>
<protein>
    <submittedName>
        <fullName evidence="5">Ubiquitin carboxyl-terminal hydrolase 7</fullName>
    </submittedName>
</protein>
<dbReference type="Gene3D" id="2.60.210.10">
    <property type="entry name" value="Apoptosis, Tumor Necrosis Factor Receptor Associated Protein 2, Chain A"/>
    <property type="match status" value="1"/>
</dbReference>
<dbReference type="GO" id="GO:0043161">
    <property type="term" value="P:proteasome-mediated ubiquitin-dependent protein catabolic process"/>
    <property type="evidence" value="ECO:0007669"/>
    <property type="project" value="TreeGrafter"/>
</dbReference>
<evidence type="ECO:0000259" key="4">
    <source>
        <dbReference type="PROSITE" id="PS50144"/>
    </source>
</evidence>
<evidence type="ECO:0000256" key="2">
    <source>
        <dbReference type="ARBA" id="ARBA00022771"/>
    </source>
</evidence>
<feature type="domain" description="MATH" evidence="4">
    <location>
        <begin position="19"/>
        <end position="147"/>
    </location>
</feature>
<dbReference type="InterPro" id="IPR008974">
    <property type="entry name" value="TRAF-like"/>
</dbReference>